<proteinExistence type="predicted"/>
<keyword evidence="3" id="KW-1185">Reference proteome</keyword>
<feature type="compositionally biased region" description="Polar residues" evidence="1">
    <location>
        <begin position="304"/>
        <end position="314"/>
    </location>
</feature>
<feature type="compositionally biased region" description="Low complexity" evidence="1">
    <location>
        <begin position="285"/>
        <end position="303"/>
    </location>
</feature>
<evidence type="ECO:0000313" key="4">
    <source>
        <dbReference type="RefSeq" id="XP_033529533.1"/>
    </source>
</evidence>
<accession>A0A6G1FQH4</accession>
<feature type="compositionally biased region" description="Basic and acidic residues" evidence="1">
    <location>
        <begin position="274"/>
        <end position="284"/>
    </location>
</feature>
<evidence type="ECO:0000313" key="3">
    <source>
        <dbReference type="Proteomes" id="UP000504638"/>
    </source>
</evidence>
<reference evidence="2 4" key="1">
    <citation type="submission" date="2020-01" db="EMBL/GenBank/DDBJ databases">
        <authorList>
            <consortium name="DOE Joint Genome Institute"/>
            <person name="Haridas S."/>
            <person name="Albert R."/>
            <person name="Binder M."/>
            <person name="Bloem J."/>
            <person name="Labutti K."/>
            <person name="Salamov A."/>
            <person name="Andreopoulos B."/>
            <person name="Baker S.E."/>
            <person name="Barry K."/>
            <person name="Bills G."/>
            <person name="Bluhm B.H."/>
            <person name="Cannon C."/>
            <person name="Castanera R."/>
            <person name="Culley D.E."/>
            <person name="Daum C."/>
            <person name="Ezra D."/>
            <person name="Gonzalez J.B."/>
            <person name="Henrissat B."/>
            <person name="Kuo A."/>
            <person name="Liang C."/>
            <person name="Lipzen A."/>
            <person name="Lutzoni F."/>
            <person name="Magnuson J."/>
            <person name="Mondo S."/>
            <person name="Nolan M."/>
            <person name="Ohm R."/>
            <person name="Pangilinan J."/>
            <person name="Park H.-J."/>
            <person name="Ramirez L."/>
            <person name="Alfaro M."/>
            <person name="Sun H."/>
            <person name="Tritt A."/>
            <person name="Yoshinaga Y."/>
            <person name="Zwiers L.-H."/>
            <person name="Turgeon B.G."/>
            <person name="Goodwin S.B."/>
            <person name="Spatafora J.W."/>
            <person name="Crous P.W."/>
            <person name="Grigoriev I.V."/>
        </authorList>
    </citation>
    <scope>NUCLEOTIDE SEQUENCE</scope>
    <source>
        <strain evidence="2 4">CBS 781.70</strain>
    </source>
</reference>
<feature type="compositionally biased region" description="Low complexity" evidence="1">
    <location>
        <begin position="221"/>
        <end position="236"/>
    </location>
</feature>
<evidence type="ECO:0000313" key="2">
    <source>
        <dbReference type="EMBL" id="KAF1807902.1"/>
    </source>
</evidence>
<reference evidence="4" key="2">
    <citation type="submission" date="2020-04" db="EMBL/GenBank/DDBJ databases">
        <authorList>
            <consortium name="NCBI Genome Project"/>
        </authorList>
    </citation>
    <scope>NUCLEOTIDE SEQUENCE</scope>
    <source>
        <strain evidence="4">CBS 781.70</strain>
    </source>
</reference>
<dbReference type="GeneID" id="54423612"/>
<sequence length="349" mass="39186">MSRLPSLSNIIHIRDFIDAVTDDPTREVSPNHVEIYTDVNIFCEDNFYTPDIIVEPIRARIRAYLTRDQREQFVPNAFLYADGRFFTTQSPDNTLELSVQALSLMRHPGNVADFEEYRQRLPEQWCPMVTVVGSVPSRNDHSLDTAHARYFMIETSVYDVSKSTSVPSTMACFFEDSKRWQKVKTPQAGSFLSLTAKVAGRTSDTNLLALRVLDLAFLPKPTSTGLTPTPITTPSSKRLDRWEGRPALSTPSKKPRLLDPAIEILTPSDSTPRGLDRPHTDRTTDSQPTPSSLSTTTQLDDSSNISNPPRSSDSGFRPRRNCRPSKKLEVPVETKNSSLMDIESVDPEL</sequence>
<dbReference type="AlphaFoldDB" id="A0A6G1FQH4"/>
<dbReference type="RefSeq" id="XP_033529533.1">
    <property type="nucleotide sequence ID" value="XM_033683042.1"/>
</dbReference>
<dbReference type="EMBL" id="ML975202">
    <property type="protein sequence ID" value="KAF1807902.1"/>
    <property type="molecule type" value="Genomic_DNA"/>
</dbReference>
<name>A0A6G1FQH4_9PEZI</name>
<gene>
    <name evidence="2 4" type="ORF">P152DRAFT_517962</name>
</gene>
<dbReference type="OrthoDB" id="5068955at2759"/>
<protein>
    <submittedName>
        <fullName evidence="2 4">Uncharacterized protein</fullName>
    </submittedName>
</protein>
<dbReference type="Proteomes" id="UP000504638">
    <property type="component" value="Unplaced"/>
</dbReference>
<evidence type="ECO:0000256" key="1">
    <source>
        <dbReference type="SAM" id="MobiDB-lite"/>
    </source>
</evidence>
<feature type="region of interest" description="Disordered" evidence="1">
    <location>
        <begin position="221"/>
        <end position="349"/>
    </location>
</feature>
<reference evidence="4" key="3">
    <citation type="submission" date="2025-04" db="UniProtKB">
        <authorList>
            <consortium name="RefSeq"/>
        </authorList>
    </citation>
    <scope>IDENTIFICATION</scope>
    <source>
        <strain evidence="4">CBS 781.70</strain>
    </source>
</reference>
<organism evidence="2">
    <name type="scientific">Eremomyces bilateralis CBS 781.70</name>
    <dbReference type="NCBI Taxonomy" id="1392243"/>
    <lineage>
        <taxon>Eukaryota</taxon>
        <taxon>Fungi</taxon>
        <taxon>Dikarya</taxon>
        <taxon>Ascomycota</taxon>
        <taxon>Pezizomycotina</taxon>
        <taxon>Dothideomycetes</taxon>
        <taxon>Dothideomycetes incertae sedis</taxon>
        <taxon>Eremomycetales</taxon>
        <taxon>Eremomycetaceae</taxon>
        <taxon>Eremomyces</taxon>
    </lineage>
</organism>